<comment type="caution">
    <text evidence="1">The sequence shown here is derived from an EMBL/GenBank/DDBJ whole genome shotgun (WGS) entry which is preliminary data.</text>
</comment>
<dbReference type="AlphaFoldDB" id="A0A3M7RHH3"/>
<dbReference type="EMBL" id="REGN01003385">
    <property type="protein sequence ID" value="RNA22897.1"/>
    <property type="molecule type" value="Genomic_DNA"/>
</dbReference>
<evidence type="ECO:0000313" key="1">
    <source>
        <dbReference type="EMBL" id="RNA22897.1"/>
    </source>
</evidence>
<keyword evidence="2" id="KW-1185">Reference proteome</keyword>
<gene>
    <name evidence="1" type="ORF">BpHYR1_015623</name>
</gene>
<proteinExistence type="predicted"/>
<dbReference type="Proteomes" id="UP000276133">
    <property type="component" value="Unassembled WGS sequence"/>
</dbReference>
<evidence type="ECO:0000313" key="2">
    <source>
        <dbReference type="Proteomes" id="UP000276133"/>
    </source>
</evidence>
<sequence length="130" mass="14958">MLLVNKLSICNDLKKINENLWPSFSNGAILCFLQAIAEILKENLLKLRMNFTIPTISIISGTTKAFVGSVIERKDFIWKNVLNLKLLISRELSKREKNLYNYSGERKVLNSLKFSEKHIKISGEENMGHF</sequence>
<reference evidence="1 2" key="1">
    <citation type="journal article" date="2018" name="Sci. Rep.">
        <title>Genomic signatures of local adaptation to the degree of environmental predictability in rotifers.</title>
        <authorList>
            <person name="Franch-Gras L."/>
            <person name="Hahn C."/>
            <person name="Garcia-Roger E.M."/>
            <person name="Carmona M.J."/>
            <person name="Serra M."/>
            <person name="Gomez A."/>
        </authorList>
    </citation>
    <scope>NUCLEOTIDE SEQUENCE [LARGE SCALE GENOMIC DNA]</scope>
    <source>
        <strain evidence="1">HYR1</strain>
    </source>
</reference>
<accession>A0A3M7RHH3</accession>
<organism evidence="1 2">
    <name type="scientific">Brachionus plicatilis</name>
    <name type="common">Marine rotifer</name>
    <name type="synonym">Brachionus muelleri</name>
    <dbReference type="NCBI Taxonomy" id="10195"/>
    <lineage>
        <taxon>Eukaryota</taxon>
        <taxon>Metazoa</taxon>
        <taxon>Spiralia</taxon>
        <taxon>Gnathifera</taxon>
        <taxon>Rotifera</taxon>
        <taxon>Eurotatoria</taxon>
        <taxon>Monogononta</taxon>
        <taxon>Pseudotrocha</taxon>
        <taxon>Ploima</taxon>
        <taxon>Brachionidae</taxon>
        <taxon>Brachionus</taxon>
    </lineage>
</organism>
<protein>
    <submittedName>
        <fullName evidence="1">Uncharacterized protein</fullName>
    </submittedName>
</protein>
<name>A0A3M7RHH3_BRAPC</name>